<comment type="caution">
    <text evidence="1">The sequence shown here is derived from an EMBL/GenBank/DDBJ whole genome shotgun (WGS) entry which is preliminary data.</text>
</comment>
<gene>
    <name evidence="1" type="ORF">GCM10022289_31600</name>
</gene>
<dbReference type="RefSeq" id="WP_344852410.1">
    <property type="nucleotide sequence ID" value="NZ_BAABBY010000007.1"/>
</dbReference>
<dbReference type="Proteomes" id="UP001501772">
    <property type="component" value="Unassembled WGS sequence"/>
</dbReference>
<evidence type="ECO:0000313" key="2">
    <source>
        <dbReference type="Proteomes" id="UP001501772"/>
    </source>
</evidence>
<evidence type="ECO:0000313" key="1">
    <source>
        <dbReference type="EMBL" id="GAA4208124.1"/>
    </source>
</evidence>
<proteinExistence type="predicted"/>
<keyword evidence="2" id="KW-1185">Reference proteome</keyword>
<protein>
    <recommendedName>
        <fullName evidence="3">Natural product</fullName>
    </recommendedName>
</protein>
<organism evidence="1 2">
    <name type="scientific">Pedobacter jeongneungensis</name>
    <dbReference type="NCBI Taxonomy" id="947309"/>
    <lineage>
        <taxon>Bacteria</taxon>
        <taxon>Pseudomonadati</taxon>
        <taxon>Bacteroidota</taxon>
        <taxon>Sphingobacteriia</taxon>
        <taxon>Sphingobacteriales</taxon>
        <taxon>Sphingobacteriaceae</taxon>
        <taxon>Pedobacter</taxon>
    </lineage>
</organism>
<sequence length="68" mass="7264">MNLEFNPSFYDDLTTDSQKELVGGFSSSFSSLESEGDSGTSNNCLGGNCDAFCGAWQNIACNNYKGCN</sequence>
<accession>A0ABP8BJ33</accession>
<dbReference type="EMBL" id="BAABBY010000007">
    <property type="protein sequence ID" value="GAA4208124.1"/>
    <property type="molecule type" value="Genomic_DNA"/>
</dbReference>
<name>A0ABP8BJ33_9SPHI</name>
<reference evidence="2" key="1">
    <citation type="journal article" date="2019" name="Int. J. Syst. Evol. Microbiol.">
        <title>The Global Catalogue of Microorganisms (GCM) 10K type strain sequencing project: providing services to taxonomists for standard genome sequencing and annotation.</title>
        <authorList>
            <consortium name="The Broad Institute Genomics Platform"/>
            <consortium name="The Broad Institute Genome Sequencing Center for Infectious Disease"/>
            <person name="Wu L."/>
            <person name="Ma J."/>
        </authorList>
    </citation>
    <scope>NUCLEOTIDE SEQUENCE [LARGE SCALE GENOMIC DNA]</scope>
    <source>
        <strain evidence="2">JCM 17626</strain>
    </source>
</reference>
<evidence type="ECO:0008006" key="3">
    <source>
        <dbReference type="Google" id="ProtNLM"/>
    </source>
</evidence>